<protein>
    <submittedName>
        <fullName evidence="1">Dihydrodipicolinate synthase family protein</fullName>
    </submittedName>
</protein>
<organism evidence="1 2">
    <name type="scientific">Psychrobacillus soli</name>
    <dbReference type="NCBI Taxonomy" id="1543965"/>
    <lineage>
        <taxon>Bacteria</taxon>
        <taxon>Bacillati</taxon>
        <taxon>Bacillota</taxon>
        <taxon>Bacilli</taxon>
        <taxon>Bacillales</taxon>
        <taxon>Bacillaceae</taxon>
        <taxon>Psychrobacillus</taxon>
    </lineage>
</organism>
<dbReference type="InterPro" id="IPR009334">
    <property type="entry name" value="DUF993"/>
</dbReference>
<dbReference type="Proteomes" id="UP000318937">
    <property type="component" value="Unassembled WGS sequence"/>
</dbReference>
<dbReference type="SUPFAM" id="SSF51569">
    <property type="entry name" value="Aldolase"/>
    <property type="match status" value="1"/>
</dbReference>
<comment type="caution">
    <text evidence="1">The sequence shown here is derived from an EMBL/GenBank/DDBJ whole genome shotgun (WGS) entry which is preliminary data.</text>
</comment>
<dbReference type="AlphaFoldDB" id="A0A544TDK0"/>
<evidence type="ECO:0000313" key="1">
    <source>
        <dbReference type="EMBL" id="TQR15533.1"/>
    </source>
</evidence>
<keyword evidence="2" id="KW-1185">Reference proteome</keyword>
<dbReference type="InterPro" id="IPR013785">
    <property type="entry name" value="Aldolase_TIM"/>
</dbReference>
<proteinExistence type="predicted"/>
<evidence type="ECO:0000313" key="2">
    <source>
        <dbReference type="Proteomes" id="UP000318937"/>
    </source>
</evidence>
<dbReference type="Gene3D" id="3.20.20.70">
    <property type="entry name" value="Aldolase class I"/>
    <property type="match status" value="1"/>
</dbReference>
<dbReference type="OrthoDB" id="9805272at2"/>
<name>A0A544TDK0_9BACI</name>
<dbReference type="RefSeq" id="WP_142606684.1">
    <property type="nucleotide sequence ID" value="NZ_VDGG01000014.1"/>
</dbReference>
<reference evidence="1 2" key="1">
    <citation type="submission" date="2019-05" db="EMBL/GenBank/DDBJ databases">
        <title>Psychrobacillus vulpis sp. nov., a new species isolated from feces of a red fox that inhabits in The Tablas de Daimiel Natural Park, Albacete, Spain.</title>
        <authorList>
            <person name="Rodriguez M."/>
            <person name="Reina J.C."/>
            <person name="Bejar V."/>
            <person name="Llamas I."/>
        </authorList>
    </citation>
    <scope>NUCLEOTIDE SEQUENCE [LARGE SCALE GENOMIC DNA]</scope>
    <source>
        <strain evidence="1 2">NHI-2</strain>
    </source>
</reference>
<dbReference type="Pfam" id="PF06187">
    <property type="entry name" value="DUF993"/>
    <property type="match status" value="1"/>
</dbReference>
<accession>A0A544TDK0</accession>
<gene>
    <name evidence="1" type="ORF">FG383_07970</name>
</gene>
<dbReference type="EMBL" id="VDGG01000014">
    <property type="protein sequence ID" value="TQR15533.1"/>
    <property type="molecule type" value="Genomic_DNA"/>
</dbReference>
<sequence>MSYEINLPNQEGKVTTYKLNEQKDFQLPEKPFQSRIAYAAAHVVFNPYSDIANKDSSSVDWEKTIEFRKYLWSLGYKIAEAMDTAQRGMGLDWELSKELIKRSLQESKITGGGVACGAGTDHLIEDKVYSLDEIIEAYLEQTTYIEKYDGEIILMASRALAKAAKSPEDYIYVYRKVLEQVEKPVILHWLGDMFDPKLANYWGYEDLDSAMDTCLMVIQNNTNKVNGIKLSLLDKDKEISMRNILPSTVKMYTGDDFNYPELIQGDKDNFSHALLGIFDPIAPIAAYALAKLDENDMEGYKAILEPTVPLARHIFQTPTFHYKTGVVFLAYLNGHQNHFRMVNGAENNRSIVHLSELFKLADQAGVLINQKLAIQRMNQVLLLSGVYEEETVTAF</sequence>